<reference evidence="1 2" key="1">
    <citation type="submission" date="2014-02" db="EMBL/GenBank/DDBJ databases">
        <title>Diversity of Thermotogales isolates from hydrothermal vents.</title>
        <authorList>
            <person name="Haverkamp T.H.A."/>
            <person name="Lossouarn J."/>
            <person name="Geslin C."/>
            <person name="Nesbo C.L."/>
        </authorList>
    </citation>
    <scope>NUCLEOTIDE SEQUENCE [LARGE SCALE GENOMIC DNA]</scope>
    <source>
        <strain evidence="1 2">431</strain>
    </source>
</reference>
<sequence length="180" mass="21342">MVQYKNNGEIKKSNISLIEYGGFERLPSLKLKYEDKLFINVYSFNFSKKDFFVYFKQLKNVAKSNVNEILIDLRYAYAITNDLSGLYTILSFVIKEKKTMFEKIIVKYGNQKYTYSNFGYLEPNNINFFGKNVYFIGESYDPIGALFFEKNVLYTRYKIFKLPWSGIKIYIPTAKYFLVK</sequence>
<organism evidence="1 2">
    <name type="scientific">Thermosipho melanesiensis</name>
    <dbReference type="NCBI Taxonomy" id="46541"/>
    <lineage>
        <taxon>Bacteria</taxon>
        <taxon>Thermotogati</taxon>
        <taxon>Thermotogota</taxon>
        <taxon>Thermotogae</taxon>
        <taxon>Thermotogales</taxon>
        <taxon>Fervidobacteriaceae</taxon>
        <taxon>Thermosipho</taxon>
    </lineage>
</organism>
<evidence type="ECO:0000313" key="1">
    <source>
        <dbReference type="EMBL" id="APT74956.1"/>
    </source>
</evidence>
<dbReference type="EMBL" id="CP007389">
    <property type="protein sequence ID" value="APT74956.1"/>
    <property type="molecule type" value="Genomic_DNA"/>
</dbReference>
<protein>
    <submittedName>
        <fullName evidence="1">Uncharacterized protein</fullName>
    </submittedName>
</protein>
<dbReference type="Proteomes" id="UP000185490">
    <property type="component" value="Chromosome"/>
</dbReference>
<gene>
    <name evidence="1" type="ORF">BW47_09720</name>
</gene>
<proteinExistence type="predicted"/>
<name>A0ABN4V038_9BACT</name>
<keyword evidence="2" id="KW-1185">Reference proteome</keyword>
<evidence type="ECO:0000313" key="2">
    <source>
        <dbReference type="Proteomes" id="UP000185490"/>
    </source>
</evidence>
<accession>A0ABN4V038</accession>